<comment type="caution">
    <text evidence="3">The sequence shown here is derived from an EMBL/GenBank/DDBJ whole genome shotgun (WGS) entry which is preliminary data.</text>
</comment>
<dbReference type="InterPro" id="IPR056911">
    <property type="entry name" value="Phage_Znf_bind_put"/>
</dbReference>
<dbReference type="Pfam" id="PF24623">
    <property type="entry name" value="Phage_zn_bind_8"/>
    <property type="match status" value="1"/>
</dbReference>
<protein>
    <recommendedName>
        <fullName evidence="2">DNA-binding phage zinc finger domain-containing protein</fullName>
    </recommendedName>
</protein>
<sequence>MREDRQCCAKPRLTVRINGYDYRVDPVEPEELPACTTCGAVHDGPWRVGAALSAGPGLCGRPKKDGTPCRWRTDEEPCPNHLTPEQEEQARVERAAKEERQRKEQAQRLIKREETAERNRQHLALMFSVACPHCSARVAEVCRAPRGVAQRAIHADRRRLAGVSWPKEFVLYERESYFDGRRGSSAQVPLPPPPPLDADLRELLADPLEDWTAQASAELAEEHRVAAERKAAKLRRSLWRLTNDVTIVSCPACEAERGHACATTLGKPRNGHDERVDLAMAGQGWPAAPGQRDT</sequence>
<reference evidence="3 4" key="1">
    <citation type="submission" date="2024-09" db="EMBL/GenBank/DDBJ databases">
        <title>The Natural Products Discovery Center: Release of the First 8490 Sequenced Strains for Exploring Actinobacteria Biosynthetic Diversity.</title>
        <authorList>
            <person name="Kalkreuter E."/>
            <person name="Kautsar S.A."/>
            <person name="Yang D."/>
            <person name="Bader C.D."/>
            <person name="Teijaro C.N."/>
            <person name="Fluegel L."/>
            <person name="Davis C.M."/>
            <person name="Simpson J.R."/>
            <person name="Lauterbach L."/>
            <person name="Steele A.D."/>
            <person name="Gui C."/>
            <person name="Meng S."/>
            <person name="Li G."/>
            <person name="Viehrig K."/>
            <person name="Ye F."/>
            <person name="Su P."/>
            <person name="Kiefer A.F."/>
            <person name="Nichols A."/>
            <person name="Cepeda A.J."/>
            <person name="Yan W."/>
            <person name="Fan B."/>
            <person name="Jiang Y."/>
            <person name="Adhikari A."/>
            <person name="Zheng C.-J."/>
            <person name="Schuster L."/>
            <person name="Cowan T.M."/>
            <person name="Smanski M.J."/>
            <person name="Chevrette M.G."/>
            <person name="De Carvalho L.P.S."/>
            <person name="Shen B."/>
        </authorList>
    </citation>
    <scope>NUCLEOTIDE SEQUENCE [LARGE SCALE GENOMIC DNA]</scope>
    <source>
        <strain evidence="3 4">NPDC058753</strain>
    </source>
</reference>
<evidence type="ECO:0000259" key="2">
    <source>
        <dbReference type="Pfam" id="PF24623"/>
    </source>
</evidence>
<dbReference type="Proteomes" id="UP001599542">
    <property type="component" value="Unassembled WGS sequence"/>
</dbReference>
<dbReference type="RefSeq" id="WP_380321247.1">
    <property type="nucleotide sequence ID" value="NZ_JBHYPW010000013.1"/>
</dbReference>
<dbReference type="EMBL" id="JBHYPX010000031">
    <property type="protein sequence ID" value="MFE1353611.1"/>
    <property type="molecule type" value="Genomic_DNA"/>
</dbReference>
<organism evidence="3 4">
    <name type="scientific">Kitasatospora phosalacinea</name>
    <dbReference type="NCBI Taxonomy" id="2065"/>
    <lineage>
        <taxon>Bacteria</taxon>
        <taxon>Bacillati</taxon>
        <taxon>Actinomycetota</taxon>
        <taxon>Actinomycetes</taxon>
        <taxon>Kitasatosporales</taxon>
        <taxon>Streptomycetaceae</taxon>
        <taxon>Kitasatospora</taxon>
    </lineage>
</organism>
<evidence type="ECO:0000313" key="3">
    <source>
        <dbReference type="EMBL" id="MFE1353611.1"/>
    </source>
</evidence>
<feature type="domain" description="DNA-binding phage zinc finger" evidence="2">
    <location>
        <begin position="228"/>
        <end position="286"/>
    </location>
</feature>
<keyword evidence="4" id="KW-1185">Reference proteome</keyword>
<evidence type="ECO:0000256" key="1">
    <source>
        <dbReference type="SAM" id="Coils"/>
    </source>
</evidence>
<accession>A0ABW6GLI9</accession>
<gene>
    <name evidence="3" type="ORF">ACFW6T_16655</name>
</gene>
<keyword evidence="1" id="KW-0175">Coiled coil</keyword>
<feature type="coiled-coil region" evidence="1">
    <location>
        <begin position="89"/>
        <end position="116"/>
    </location>
</feature>
<evidence type="ECO:0000313" key="4">
    <source>
        <dbReference type="Proteomes" id="UP001599542"/>
    </source>
</evidence>
<name>A0ABW6GLI9_9ACTN</name>
<proteinExistence type="predicted"/>